<dbReference type="RefSeq" id="WP_353332325.1">
    <property type="nucleotide sequence ID" value="NZ_AP028055.1"/>
</dbReference>
<proteinExistence type="predicted"/>
<dbReference type="EMBL" id="AP028055">
    <property type="protein sequence ID" value="BEG97876.1"/>
    <property type="molecule type" value="Genomic_DNA"/>
</dbReference>
<dbReference type="InterPro" id="IPR025342">
    <property type="entry name" value="DUF4248"/>
</dbReference>
<evidence type="ECO:0000313" key="1">
    <source>
        <dbReference type="EMBL" id="BEG97876.1"/>
    </source>
</evidence>
<evidence type="ECO:0000313" key="2">
    <source>
        <dbReference type="Proteomes" id="UP001496674"/>
    </source>
</evidence>
<name>A0ABN6Z8H7_9BACE</name>
<organism evidence="1 2">
    <name type="scientific">Bacteroides sedimenti</name>
    <dbReference type="NCBI Taxonomy" id="2136147"/>
    <lineage>
        <taxon>Bacteria</taxon>
        <taxon>Pseudomonadati</taxon>
        <taxon>Bacteroidota</taxon>
        <taxon>Bacteroidia</taxon>
        <taxon>Bacteroidales</taxon>
        <taxon>Bacteroidaceae</taxon>
        <taxon>Bacteroides</taxon>
    </lineage>
</organism>
<protein>
    <submittedName>
        <fullName evidence="1">Uncharacterized protein</fullName>
    </submittedName>
</protein>
<dbReference type="Pfam" id="PF14053">
    <property type="entry name" value="DUF4248"/>
    <property type="match status" value="1"/>
</dbReference>
<gene>
    <name evidence="1" type="ORF">BSYN_01410</name>
</gene>
<reference evidence="1 2" key="1">
    <citation type="submission" date="2023-04" db="EMBL/GenBank/DDBJ databases">
        <title>Draft genome sequence of acteroides sedimenti strain YN3PY1.</title>
        <authorList>
            <person name="Yoshida N."/>
        </authorList>
    </citation>
    <scope>NUCLEOTIDE SEQUENCE [LARGE SCALE GENOMIC DNA]</scope>
    <source>
        <strain evidence="1 2">YN3PY1</strain>
    </source>
</reference>
<dbReference type="Proteomes" id="UP001496674">
    <property type="component" value="Chromosome"/>
</dbReference>
<accession>A0ABN6Z8H7</accession>
<keyword evidence="2" id="KW-1185">Reference proteome</keyword>
<sequence length="107" mass="12693">MSEATKEEITEWMILFNVSDCESVSTIANIYIIESELKEVNLRKFRKLLKDSLIYDELLKLGYTDRSRRFTARQQQLVMMHLGKPKKALKELERTKRMLNKGRDLLL</sequence>